<evidence type="ECO:0000313" key="7">
    <source>
        <dbReference type="EMBL" id="TQV94287.1"/>
    </source>
</evidence>
<proteinExistence type="predicted"/>
<dbReference type="Pfam" id="PF04991">
    <property type="entry name" value="LicD"/>
    <property type="match status" value="2"/>
</dbReference>
<reference evidence="7 8" key="1">
    <citation type="journal article" date="2019" name="Appl. Microbiol. Biotechnol.">
        <title>Genome sequence of Isaria javanica and comparative genome analysis insights into family S53 peptidase evolution in fungal entomopathogens.</title>
        <authorList>
            <person name="Lin R."/>
            <person name="Zhang X."/>
            <person name="Xin B."/>
            <person name="Zou M."/>
            <person name="Gao Y."/>
            <person name="Qin F."/>
            <person name="Hu Q."/>
            <person name="Xie B."/>
            <person name="Cheng X."/>
        </authorList>
    </citation>
    <scope>NUCLEOTIDE SEQUENCE [LARGE SCALE GENOMIC DNA]</scope>
    <source>
        <strain evidence="7 8">IJ1G</strain>
    </source>
</reference>
<evidence type="ECO:0000256" key="2">
    <source>
        <dbReference type="ARBA" id="ARBA00022692"/>
    </source>
</evidence>
<evidence type="ECO:0000259" key="6">
    <source>
        <dbReference type="Pfam" id="PF04991"/>
    </source>
</evidence>
<comment type="caution">
    <text evidence="7">The sequence shown here is derived from an EMBL/GenBank/DDBJ whole genome shotgun (WGS) entry which is preliminary data.</text>
</comment>
<dbReference type="InterPro" id="IPR007074">
    <property type="entry name" value="LicD/FKTN/FKRP_NTP_transf"/>
</dbReference>
<accession>A0A545VWR5</accession>
<dbReference type="GO" id="GO:0016740">
    <property type="term" value="F:transferase activity"/>
    <property type="evidence" value="ECO:0007669"/>
    <property type="project" value="UniProtKB-KW"/>
</dbReference>
<dbReference type="STRING" id="43265.A0A545VWR5"/>
<sequence>MTLIDRLFSAVSIVLIIFATHVSSNPSLRVTSRHSSKYFREPAGSLARVHYDLRYFREEITYNERRIVLQNLIRSYLDIMQAKGVETWLAHGTLLGWWWNAQVMPWDYDLDVQVSNKTMAWLAGNLNGTQHTYTVDENSEVALADVPGGASKGSHNRSYLLDVNPHYVDRSSTDGCNLIDGRWVDVENGMYVDITVLHERTGQQQADGEWSCKNGHQYKTQDLWPLRATEFEGVPARIPHNVEEILREEYSQRSMTTEAHQYHQWDHDLKQWVMEDPEQRLRAKSAAASRKKQQMENQRRL</sequence>
<evidence type="ECO:0000256" key="4">
    <source>
        <dbReference type="ARBA" id="ARBA00023136"/>
    </source>
</evidence>
<keyword evidence="8" id="KW-1185">Reference proteome</keyword>
<keyword evidence="4" id="KW-0472">Membrane</keyword>
<organism evidence="7 8">
    <name type="scientific">Cordyceps javanica</name>
    <dbReference type="NCBI Taxonomy" id="43265"/>
    <lineage>
        <taxon>Eukaryota</taxon>
        <taxon>Fungi</taxon>
        <taxon>Dikarya</taxon>
        <taxon>Ascomycota</taxon>
        <taxon>Pezizomycotina</taxon>
        <taxon>Sordariomycetes</taxon>
        <taxon>Hypocreomycetidae</taxon>
        <taxon>Hypocreales</taxon>
        <taxon>Cordycipitaceae</taxon>
        <taxon>Cordyceps</taxon>
    </lineage>
</organism>
<dbReference type="EMBL" id="SPUK01000010">
    <property type="protein sequence ID" value="TQV94287.1"/>
    <property type="molecule type" value="Genomic_DNA"/>
</dbReference>
<keyword evidence="7" id="KW-0808">Transferase</keyword>
<dbReference type="GO" id="GO:0016020">
    <property type="term" value="C:membrane"/>
    <property type="evidence" value="ECO:0007669"/>
    <property type="project" value="UniProtKB-SubCell"/>
</dbReference>
<dbReference type="InterPro" id="IPR009644">
    <property type="entry name" value="FKTN/MNN4/W02B3.4-1"/>
</dbReference>
<evidence type="ECO:0000256" key="1">
    <source>
        <dbReference type="ARBA" id="ARBA00004167"/>
    </source>
</evidence>
<feature type="region of interest" description="Disordered" evidence="5">
    <location>
        <begin position="280"/>
        <end position="301"/>
    </location>
</feature>
<evidence type="ECO:0000313" key="8">
    <source>
        <dbReference type="Proteomes" id="UP000315783"/>
    </source>
</evidence>
<keyword evidence="3" id="KW-1133">Transmembrane helix</keyword>
<dbReference type="Proteomes" id="UP000315783">
    <property type="component" value="Unassembled WGS sequence"/>
</dbReference>
<feature type="domain" description="LicD/FKTN/FKRP nucleotidyltransferase" evidence="6">
    <location>
        <begin position="81"/>
        <end position="200"/>
    </location>
</feature>
<dbReference type="GO" id="GO:0009100">
    <property type="term" value="P:glycoprotein metabolic process"/>
    <property type="evidence" value="ECO:0007669"/>
    <property type="project" value="UniProtKB-ARBA"/>
</dbReference>
<evidence type="ECO:0000256" key="3">
    <source>
        <dbReference type="ARBA" id="ARBA00022989"/>
    </source>
</evidence>
<feature type="domain" description="LicD/FKTN/FKRP nucleotidyltransferase" evidence="6">
    <location>
        <begin position="213"/>
        <end position="250"/>
    </location>
</feature>
<dbReference type="PANTHER" id="PTHR15407">
    <property type="entry name" value="FUKUTIN-RELATED"/>
    <property type="match status" value="1"/>
</dbReference>
<gene>
    <name evidence="7" type="ORF">IF1G_07166</name>
</gene>
<comment type="subcellular location">
    <subcellularLocation>
        <location evidence="1">Membrane</location>
        <topology evidence="1">Single-pass membrane protein</topology>
    </subcellularLocation>
</comment>
<dbReference type="AlphaFoldDB" id="A0A545VWR5"/>
<keyword evidence="2" id="KW-0812">Transmembrane</keyword>
<name>A0A545VWR5_9HYPO</name>
<protein>
    <submittedName>
        <fullName evidence="7">Mannosylphosphate transferase (Mnn4)</fullName>
    </submittedName>
</protein>
<evidence type="ECO:0000256" key="5">
    <source>
        <dbReference type="SAM" id="MobiDB-lite"/>
    </source>
</evidence>
<dbReference type="PANTHER" id="PTHR15407:SF28">
    <property type="entry name" value="RIBITOL-5-PHOSPHATE TRANSFERASE FKTN"/>
    <property type="match status" value="1"/>
</dbReference>
<dbReference type="OrthoDB" id="444255at2759"/>